<feature type="transmembrane region" description="Helical" evidence="7">
    <location>
        <begin position="115"/>
        <end position="134"/>
    </location>
</feature>
<proteinExistence type="inferred from homology"/>
<dbReference type="InterPro" id="IPR000620">
    <property type="entry name" value="EamA_dom"/>
</dbReference>
<dbReference type="SUPFAM" id="SSF103481">
    <property type="entry name" value="Multidrug resistance efflux transporter EmrE"/>
    <property type="match status" value="2"/>
</dbReference>
<dbReference type="InterPro" id="IPR051258">
    <property type="entry name" value="Diverse_Substrate_Transporter"/>
</dbReference>
<evidence type="ECO:0000313" key="9">
    <source>
        <dbReference type="EMBL" id="MCQ4840135.1"/>
    </source>
</evidence>
<evidence type="ECO:0000313" key="10">
    <source>
        <dbReference type="Proteomes" id="UP001524473"/>
    </source>
</evidence>
<evidence type="ECO:0000256" key="1">
    <source>
        <dbReference type="ARBA" id="ARBA00004651"/>
    </source>
</evidence>
<protein>
    <submittedName>
        <fullName evidence="9">DMT family transporter</fullName>
    </submittedName>
</protein>
<evidence type="ECO:0000256" key="2">
    <source>
        <dbReference type="ARBA" id="ARBA00007362"/>
    </source>
</evidence>
<dbReference type="PANTHER" id="PTHR42920">
    <property type="entry name" value="OS03G0707200 PROTEIN-RELATED"/>
    <property type="match status" value="1"/>
</dbReference>
<feature type="transmembrane region" description="Helical" evidence="7">
    <location>
        <begin position="256"/>
        <end position="275"/>
    </location>
</feature>
<evidence type="ECO:0000256" key="3">
    <source>
        <dbReference type="ARBA" id="ARBA00022475"/>
    </source>
</evidence>
<feature type="transmembrane region" description="Helical" evidence="7">
    <location>
        <begin position="227"/>
        <end position="244"/>
    </location>
</feature>
<dbReference type="PANTHER" id="PTHR42920:SF5">
    <property type="entry name" value="EAMA DOMAIN-CONTAINING PROTEIN"/>
    <property type="match status" value="1"/>
</dbReference>
<comment type="caution">
    <text evidence="9">The sequence shown here is derived from an EMBL/GenBank/DDBJ whole genome shotgun (WGS) entry which is preliminary data.</text>
</comment>
<name>A0ABT1S0R8_9FIRM</name>
<dbReference type="InterPro" id="IPR037185">
    <property type="entry name" value="EmrE-like"/>
</dbReference>
<keyword evidence="3" id="KW-1003">Cell membrane</keyword>
<dbReference type="EMBL" id="JANFZH010000019">
    <property type="protein sequence ID" value="MCQ4840135.1"/>
    <property type="molecule type" value="Genomic_DNA"/>
</dbReference>
<comment type="similarity">
    <text evidence="2">Belongs to the EamA transporter family.</text>
</comment>
<evidence type="ECO:0000256" key="7">
    <source>
        <dbReference type="SAM" id="Phobius"/>
    </source>
</evidence>
<dbReference type="GeneID" id="90533815"/>
<dbReference type="RefSeq" id="WP_242871146.1">
    <property type="nucleotide sequence ID" value="NZ_CABKVV010000014.1"/>
</dbReference>
<feature type="transmembrane region" description="Helical" evidence="7">
    <location>
        <begin position="281"/>
        <end position="300"/>
    </location>
</feature>
<gene>
    <name evidence="9" type="ORF">NE695_09430</name>
</gene>
<feature type="transmembrane region" description="Helical" evidence="7">
    <location>
        <begin position="45"/>
        <end position="64"/>
    </location>
</feature>
<evidence type="ECO:0000259" key="8">
    <source>
        <dbReference type="Pfam" id="PF00892"/>
    </source>
</evidence>
<feature type="transmembrane region" description="Helical" evidence="7">
    <location>
        <begin position="163"/>
        <end position="184"/>
    </location>
</feature>
<feature type="domain" description="EamA" evidence="8">
    <location>
        <begin position="165"/>
        <end position="297"/>
    </location>
</feature>
<comment type="subcellular location">
    <subcellularLocation>
        <location evidence="1">Cell membrane</location>
        <topology evidence="1">Multi-pass membrane protein</topology>
    </subcellularLocation>
</comment>
<evidence type="ECO:0000256" key="6">
    <source>
        <dbReference type="ARBA" id="ARBA00023136"/>
    </source>
</evidence>
<feature type="transmembrane region" description="Helical" evidence="7">
    <location>
        <begin position="141"/>
        <end position="157"/>
    </location>
</feature>
<reference evidence="9 10" key="1">
    <citation type="submission" date="2022-06" db="EMBL/GenBank/DDBJ databases">
        <title>Isolation of gut microbiota from human fecal samples.</title>
        <authorList>
            <person name="Pamer E.G."/>
            <person name="Barat B."/>
            <person name="Waligurski E."/>
            <person name="Medina S."/>
            <person name="Paddock L."/>
            <person name="Mostad J."/>
        </authorList>
    </citation>
    <scope>NUCLEOTIDE SEQUENCE [LARGE SCALE GENOMIC DNA]</scope>
    <source>
        <strain evidence="9 10">DFI.9.73</strain>
    </source>
</reference>
<feature type="transmembrane region" description="Helical" evidence="7">
    <location>
        <begin position="12"/>
        <end position="33"/>
    </location>
</feature>
<evidence type="ECO:0000256" key="4">
    <source>
        <dbReference type="ARBA" id="ARBA00022692"/>
    </source>
</evidence>
<organism evidence="9 10">
    <name type="scientific">Neglectibacter timonensis</name>
    <dbReference type="NCBI Taxonomy" id="1776382"/>
    <lineage>
        <taxon>Bacteria</taxon>
        <taxon>Bacillati</taxon>
        <taxon>Bacillota</taxon>
        <taxon>Clostridia</taxon>
        <taxon>Eubacteriales</taxon>
        <taxon>Oscillospiraceae</taxon>
        <taxon>Neglectibacter</taxon>
    </lineage>
</organism>
<keyword evidence="6 7" id="KW-0472">Membrane</keyword>
<accession>A0ABT1S0R8</accession>
<feature type="domain" description="EamA" evidence="8">
    <location>
        <begin position="14"/>
        <end position="156"/>
    </location>
</feature>
<feature type="transmembrane region" description="Helical" evidence="7">
    <location>
        <begin position="84"/>
        <end position="103"/>
    </location>
</feature>
<feature type="transmembrane region" description="Helical" evidence="7">
    <location>
        <begin position="196"/>
        <end position="215"/>
    </location>
</feature>
<dbReference type="Pfam" id="PF00892">
    <property type="entry name" value="EamA"/>
    <property type="match status" value="2"/>
</dbReference>
<keyword evidence="4 7" id="KW-0812">Transmembrane</keyword>
<keyword evidence="10" id="KW-1185">Reference proteome</keyword>
<evidence type="ECO:0000256" key="5">
    <source>
        <dbReference type="ARBA" id="ARBA00022989"/>
    </source>
</evidence>
<keyword evidence="5 7" id="KW-1133">Transmembrane helix</keyword>
<dbReference type="Proteomes" id="UP001524473">
    <property type="component" value="Unassembled WGS sequence"/>
</dbReference>
<sequence length="310" mass="32928">MGMGKNREQIQGGAMLMLCAVIWGVAFVAQSAGMDYVGPCTFNGVRNFIACLALVPVMLFARSIRAKGVKTEKGAVRPGDNRKLLVGGGVLCGIFLCAASLLQQMGIQYTTVGKAGFLTALYIVIVPLLGIFLGKMPSLKVWAGVFLALVGTYLLSVQEGFSISSGDVLVILCAVLFSFHILLVDRVAPHVDGVKLSCIQFFVSGVISMVLAFILEKPELGSILQAWLPLLYTGLLSSGVGYTLQILGQRKASPTVASLILSLESVFAALAGWLLKGEALLPKELFGCVLVFAAVVIAQLPSWKKKRASD</sequence>